<feature type="compositionally biased region" description="Polar residues" evidence="2">
    <location>
        <begin position="58"/>
        <end position="70"/>
    </location>
</feature>
<dbReference type="EMBL" id="GG738862">
    <property type="protein sequence ID" value="EFC45599.1"/>
    <property type="molecule type" value="Genomic_DNA"/>
</dbReference>
<evidence type="ECO:0000313" key="4">
    <source>
        <dbReference type="Proteomes" id="UP000006671"/>
    </source>
</evidence>
<feature type="region of interest" description="Disordered" evidence="2">
    <location>
        <begin position="57"/>
        <end position="121"/>
    </location>
</feature>
<organism evidence="4">
    <name type="scientific">Naegleria gruberi</name>
    <name type="common">Amoeba</name>
    <dbReference type="NCBI Taxonomy" id="5762"/>
    <lineage>
        <taxon>Eukaryota</taxon>
        <taxon>Discoba</taxon>
        <taxon>Heterolobosea</taxon>
        <taxon>Tetramitia</taxon>
        <taxon>Eutetramitia</taxon>
        <taxon>Vahlkampfiidae</taxon>
        <taxon>Naegleria</taxon>
    </lineage>
</organism>
<dbReference type="GeneID" id="8857216"/>
<dbReference type="RefSeq" id="XP_002678343.1">
    <property type="nucleotide sequence ID" value="XM_002678297.1"/>
</dbReference>
<dbReference type="InParanoid" id="D2VC56"/>
<sequence>MLSRSIPLTSFSKNQQVLSNYPTLADKIAEDKSQTAHTVFKFLQCNTNFFEAVEDNSGKTQTSVGSQVNNSTSSRSTIASSATSTPKTNANTTRTPTYSNSNYSAFNSNQPSTNNDPKPVSIDDFRKVISEEVKTSMEQIFERFKNFSSNNNINAENEELKKKLTAEEEKNGALSLEIANLKQQMTKLKEENAIQLQINADQNQKISNLSLLVEQKENSQRLLDLGVVSNTKTDQIIDMAKRGLSEINDKIINTVLGAGIEDSQGILLEKFMKISFSHAFYCAFDSFESVVDCAFRKLITYMSESLPGFSSKYVLSYPSNTKESQY</sequence>
<dbReference type="VEuPathDB" id="AmoebaDB:NAEGRDRAFT_66454"/>
<feature type="compositionally biased region" description="Low complexity" evidence="2">
    <location>
        <begin position="98"/>
        <end position="109"/>
    </location>
</feature>
<dbReference type="AlphaFoldDB" id="D2VC56"/>
<feature type="compositionally biased region" description="Polar residues" evidence="2">
    <location>
        <begin position="86"/>
        <end position="97"/>
    </location>
</feature>
<name>D2VC56_NAEGR</name>
<accession>D2VC56</accession>
<feature type="coiled-coil region" evidence="1">
    <location>
        <begin position="150"/>
        <end position="198"/>
    </location>
</feature>
<evidence type="ECO:0000256" key="1">
    <source>
        <dbReference type="SAM" id="Coils"/>
    </source>
</evidence>
<feature type="compositionally biased region" description="Low complexity" evidence="2">
    <location>
        <begin position="71"/>
        <end position="85"/>
    </location>
</feature>
<evidence type="ECO:0000256" key="2">
    <source>
        <dbReference type="SAM" id="MobiDB-lite"/>
    </source>
</evidence>
<keyword evidence="1" id="KW-0175">Coiled coil</keyword>
<gene>
    <name evidence="3" type="ORF">NAEGRDRAFT_66454</name>
</gene>
<dbReference type="Proteomes" id="UP000006671">
    <property type="component" value="Unassembled WGS sequence"/>
</dbReference>
<dbReference type="KEGG" id="ngr:NAEGRDRAFT_66454"/>
<reference evidence="3 4" key="1">
    <citation type="journal article" date="2010" name="Cell">
        <title>The genome of Naegleria gruberi illuminates early eukaryotic versatility.</title>
        <authorList>
            <person name="Fritz-Laylin L.K."/>
            <person name="Prochnik S.E."/>
            <person name="Ginger M.L."/>
            <person name="Dacks J.B."/>
            <person name="Carpenter M.L."/>
            <person name="Field M.C."/>
            <person name="Kuo A."/>
            <person name="Paredez A."/>
            <person name="Chapman J."/>
            <person name="Pham J."/>
            <person name="Shu S."/>
            <person name="Neupane R."/>
            <person name="Cipriano M."/>
            <person name="Mancuso J."/>
            <person name="Tu H."/>
            <person name="Salamov A."/>
            <person name="Lindquist E."/>
            <person name="Shapiro H."/>
            <person name="Lucas S."/>
            <person name="Grigoriev I.V."/>
            <person name="Cande W.Z."/>
            <person name="Fulton C."/>
            <person name="Rokhsar D.S."/>
            <person name="Dawson S.C."/>
        </authorList>
    </citation>
    <scope>NUCLEOTIDE SEQUENCE [LARGE SCALE GENOMIC DNA]</scope>
    <source>
        <strain evidence="3 4">NEG-M</strain>
    </source>
</reference>
<evidence type="ECO:0000313" key="3">
    <source>
        <dbReference type="EMBL" id="EFC45599.1"/>
    </source>
</evidence>
<proteinExistence type="predicted"/>
<protein>
    <submittedName>
        <fullName evidence="3">Predicted protein</fullName>
    </submittedName>
</protein>
<keyword evidence="4" id="KW-1185">Reference proteome</keyword>